<keyword evidence="6" id="KW-0808">Transferase</keyword>
<dbReference type="Pfam" id="PF02518">
    <property type="entry name" value="HATPase_c"/>
    <property type="match status" value="1"/>
</dbReference>
<keyword evidence="4" id="KW-1003">Cell membrane</keyword>
<proteinExistence type="predicted"/>
<name>A0AAJ1T4V0_9BACI</name>
<dbReference type="PROSITE" id="PS50109">
    <property type="entry name" value="HIS_KIN"/>
    <property type="match status" value="1"/>
</dbReference>
<dbReference type="Pfam" id="PF00512">
    <property type="entry name" value="HisKA"/>
    <property type="match status" value="1"/>
</dbReference>
<dbReference type="GO" id="GO:0005886">
    <property type="term" value="C:plasma membrane"/>
    <property type="evidence" value="ECO:0007669"/>
    <property type="project" value="UniProtKB-SubCell"/>
</dbReference>
<dbReference type="InterPro" id="IPR003660">
    <property type="entry name" value="HAMP_dom"/>
</dbReference>
<evidence type="ECO:0000256" key="6">
    <source>
        <dbReference type="ARBA" id="ARBA00022679"/>
    </source>
</evidence>
<evidence type="ECO:0000256" key="10">
    <source>
        <dbReference type="ARBA" id="ARBA00022840"/>
    </source>
</evidence>
<dbReference type="SUPFAM" id="SSF158472">
    <property type="entry name" value="HAMP domain-like"/>
    <property type="match status" value="1"/>
</dbReference>
<evidence type="ECO:0000256" key="7">
    <source>
        <dbReference type="ARBA" id="ARBA00022692"/>
    </source>
</evidence>
<dbReference type="SUPFAM" id="SSF47384">
    <property type="entry name" value="Homodimeric domain of signal transducing histidine kinase"/>
    <property type="match status" value="1"/>
</dbReference>
<dbReference type="AlphaFoldDB" id="A0AAJ1T4V0"/>
<organism evidence="17 18">
    <name type="scientific">Oikeobacillus pervagus</name>
    <dbReference type="NCBI Taxonomy" id="1325931"/>
    <lineage>
        <taxon>Bacteria</taxon>
        <taxon>Bacillati</taxon>
        <taxon>Bacillota</taxon>
        <taxon>Bacilli</taxon>
        <taxon>Bacillales</taxon>
        <taxon>Bacillaceae</taxon>
        <taxon>Oikeobacillus</taxon>
    </lineage>
</organism>
<dbReference type="PROSITE" id="PS50885">
    <property type="entry name" value="HAMP"/>
    <property type="match status" value="1"/>
</dbReference>
<dbReference type="InterPro" id="IPR003594">
    <property type="entry name" value="HATPase_dom"/>
</dbReference>
<accession>A0AAJ1T4V0</accession>
<comment type="subcellular location">
    <subcellularLocation>
        <location evidence="2">Cell membrane</location>
        <topology evidence="2">Multi-pass membrane protein</topology>
    </subcellularLocation>
</comment>
<evidence type="ECO:0000256" key="3">
    <source>
        <dbReference type="ARBA" id="ARBA00012438"/>
    </source>
</evidence>
<feature type="domain" description="Histidine kinase" evidence="15">
    <location>
        <begin position="254"/>
        <end position="469"/>
    </location>
</feature>
<evidence type="ECO:0000256" key="11">
    <source>
        <dbReference type="ARBA" id="ARBA00022989"/>
    </source>
</evidence>
<keyword evidence="10" id="KW-0067">ATP-binding</keyword>
<feature type="transmembrane region" description="Helical" evidence="14">
    <location>
        <begin position="20"/>
        <end position="38"/>
    </location>
</feature>
<dbReference type="SMART" id="SM00388">
    <property type="entry name" value="HisKA"/>
    <property type="match status" value="1"/>
</dbReference>
<sequence>MFINKAPKVSLLRYWTTRYVATLLIGLIIVGIISMWWIRQSTLENRLMMTKYLAEEIADRFVATEDRETQVPGIIKDRDRFIAESKPDIYVLDPAGKILFTNPPSHYIPEDIFPYFILKSQKEVEKVSLQDEEKSTYYIVKRPIKTDGITFGWVVIIHSEEDLANVNEEYELLIIMLISLAILGWLAIYILSKKLSRPIQQVSEAAKHIQEGNYDVQLPENMREQEVSDLVHSFKEMANRLQQLETLRAELLAGVTHELKTPVTSISGLLQAVKDEVVTGEEAKEFLDISLKEISKMQKMVADLLEFNSFAAGAIPISLETHCINELVKEITYQWKITQKEEVLLHLDLLDENDIIKVDPLRLQQILVNLLNNGRQAVEGGAIITVRLYEQGSQIVIDVTDNGGGIPLEEQEDIFERFFRGENKKLKVRGLGLGLPFSEMIAKAMGGDLQLQKSDESGTTFSIYLPKINGDVS</sequence>
<evidence type="ECO:0000256" key="12">
    <source>
        <dbReference type="ARBA" id="ARBA00023012"/>
    </source>
</evidence>
<dbReference type="EMBL" id="JAUSUC010000064">
    <property type="protein sequence ID" value="MDQ0216656.1"/>
    <property type="molecule type" value="Genomic_DNA"/>
</dbReference>
<dbReference type="InterPro" id="IPR005467">
    <property type="entry name" value="His_kinase_dom"/>
</dbReference>
<dbReference type="Proteomes" id="UP001237207">
    <property type="component" value="Unassembled WGS sequence"/>
</dbReference>
<dbReference type="PRINTS" id="PR00344">
    <property type="entry name" value="BCTRLSENSOR"/>
</dbReference>
<gene>
    <name evidence="17" type="ORF">J2S13_003130</name>
</gene>
<reference evidence="17" key="1">
    <citation type="submission" date="2023-07" db="EMBL/GenBank/DDBJ databases">
        <title>Genomic Encyclopedia of Type Strains, Phase IV (KMG-IV): sequencing the most valuable type-strain genomes for metagenomic binning, comparative biology and taxonomic classification.</title>
        <authorList>
            <person name="Goeker M."/>
        </authorList>
    </citation>
    <scope>NUCLEOTIDE SEQUENCE</scope>
    <source>
        <strain evidence="17">DSM 23947</strain>
    </source>
</reference>
<dbReference type="PANTHER" id="PTHR45528:SF1">
    <property type="entry name" value="SENSOR HISTIDINE KINASE CPXA"/>
    <property type="match status" value="1"/>
</dbReference>
<dbReference type="SMART" id="SM00304">
    <property type="entry name" value="HAMP"/>
    <property type="match status" value="1"/>
</dbReference>
<dbReference type="Pfam" id="PF00672">
    <property type="entry name" value="HAMP"/>
    <property type="match status" value="1"/>
</dbReference>
<evidence type="ECO:0000256" key="5">
    <source>
        <dbReference type="ARBA" id="ARBA00022553"/>
    </source>
</evidence>
<evidence type="ECO:0000259" key="15">
    <source>
        <dbReference type="PROSITE" id="PS50109"/>
    </source>
</evidence>
<dbReference type="SMART" id="SM00387">
    <property type="entry name" value="HATPase_c"/>
    <property type="match status" value="1"/>
</dbReference>
<keyword evidence="18" id="KW-1185">Reference proteome</keyword>
<evidence type="ECO:0000256" key="1">
    <source>
        <dbReference type="ARBA" id="ARBA00000085"/>
    </source>
</evidence>
<keyword evidence="12" id="KW-0902">Two-component regulatory system</keyword>
<evidence type="ECO:0000313" key="17">
    <source>
        <dbReference type="EMBL" id="MDQ0216656.1"/>
    </source>
</evidence>
<keyword evidence="8" id="KW-0547">Nucleotide-binding</keyword>
<dbReference type="RefSeq" id="WP_307258722.1">
    <property type="nucleotide sequence ID" value="NZ_JAUSUC010000064.1"/>
</dbReference>
<dbReference type="Gene3D" id="6.10.340.10">
    <property type="match status" value="1"/>
</dbReference>
<comment type="catalytic activity">
    <reaction evidence="1">
        <text>ATP + protein L-histidine = ADP + protein N-phospho-L-histidine.</text>
        <dbReference type="EC" id="2.7.13.3"/>
    </reaction>
</comment>
<dbReference type="InterPro" id="IPR036097">
    <property type="entry name" value="HisK_dim/P_sf"/>
</dbReference>
<dbReference type="PANTHER" id="PTHR45528">
    <property type="entry name" value="SENSOR HISTIDINE KINASE CPXA"/>
    <property type="match status" value="1"/>
</dbReference>
<dbReference type="EC" id="2.7.13.3" evidence="3"/>
<feature type="transmembrane region" description="Helical" evidence="14">
    <location>
        <begin position="172"/>
        <end position="191"/>
    </location>
</feature>
<evidence type="ECO:0000256" key="9">
    <source>
        <dbReference type="ARBA" id="ARBA00022777"/>
    </source>
</evidence>
<dbReference type="InterPro" id="IPR036890">
    <property type="entry name" value="HATPase_C_sf"/>
</dbReference>
<evidence type="ECO:0000256" key="14">
    <source>
        <dbReference type="SAM" id="Phobius"/>
    </source>
</evidence>
<dbReference type="CDD" id="cd06225">
    <property type="entry name" value="HAMP"/>
    <property type="match status" value="1"/>
</dbReference>
<dbReference type="Gene3D" id="1.10.287.130">
    <property type="match status" value="1"/>
</dbReference>
<evidence type="ECO:0000313" key="18">
    <source>
        <dbReference type="Proteomes" id="UP001237207"/>
    </source>
</evidence>
<dbReference type="SUPFAM" id="SSF55874">
    <property type="entry name" value="ATPase domain of HSP90 chaperone/DNA topoisomerase II/histidine kinase"/>
    <property type="match status" value="1"/>
</dbReference>
<dbReference type="CDD" id="cd00082">
    <property type="entry name" value="HisKA"/>
    <property type="match status" value="1"/>
</dbReference>
<keyword evidence="5" id="KW-0597">Phosphoprotein</keyword>
<keyword evidence="11 14" id="KW-1133">Transmembrane helix</keyword>
<dbReference type="CDD" id="cd00075">
    <property type="entry name" value="HATPase"/>
    <property type="match status" value="1"/>
</dbReference>
<dbReference type="GO" id="GO:0005524">
    <property type="term" value="F:ATP binding"/>
    <property type="evidence" value="ECO:0007669"/>
    <property type="project" value="UniProtKB-KW"/>
</dbReference>
<dbReference type="InterPro" id="IPR003661">
    <property type="entry name" value="HisK_dim/P_dom"/>
</dbReference>
<feature type="domain" description="HAMP" evidence="16">
    <location>
        <begin position="193"/>
        <end position="246"/>
    </location>
</feature>
<protein>
    <recommendedName>
        <fullName evidence="3">histidine kinase</fullName>
        <ecNumber evidence="3">2.7.13.3</ecNumber>
    </recommendedName>
</protein>
<comment type="caution">
    <text evidence="17">The sequence shown here is derived from an EMBL/GenBank/DDBJ whole genome shotgun (WGS) entry which is preliminary data.</text>
</comment>
<keyword evidence="7 14" id="KW-0812">Transmembrane</keyword>
<keyword evidence="13 14" id="KW-0472">Membrane</keyword>
<evidence type="ECO:0000259" key="16">
    <source>
        <dbReference type="PROSITE" id="PS50885"/>
    </source>
</evidence>
<evidence type="ECO:0000256" key="2">
    <source>
        <dbReference type="ARBA" id="ARBA00004651"/>
    </source>
</evidence>
<evidence type="ECO:0000256" key="4">
    <source>
        <dbReference type="ARBA" id="ARBA00022475"/>
    </source>
</evidence>
<dbReference type="GO" id="GO:0000155">
    <property type="term" value="F:phosphorelay sensor kinase activity"/>
    <property type="evidence" value="ECO:0007669"/>
    <property type="project" value="InterPro"/>
</dbReference>
<dbReference type="InterPro" id="IPR050398">
    <property type="entry name" value="HssS/ArlS-like"/>
</dbReference>
<evidence type="ECO:0000256" key="8">
    <source>
        <dbReference type="ARBA" id="ARBA00022741"/>
    </source>
</evidence>
<keyword evidence="9 17" id="KW-0418">Kinase</keyword>
<dbReference type="Gene3D" id="3.30.565.10">
    <property type="entry name" value="Histidine kinase-like ATPase, C-terminal domain"/>
    <property type="match status" value="1"/>
</dbReference>
<evidence type="ECO:0000256" key="13">
    <source>
        <dbReference type="ARBA" id="ARBA00023136"/>
    </source>
</evidence>
<dbReference type="InterPro" id="IPR004358">
    <property type="entry name" value="Sig_transdc_His_kin-like_C"/>
</dbReference>